<comment type="caution">
    <text evidence="1">The sequence shown here is derived from an EMBL/GenBank/DDBJ whole genome shotgun (WGS) entry which is preliminary data.</text>
</comment>
<dbReference type="AlphaFoldDB" id="A0A0F9CW15"/>
<dbReference type="SUPFAM" id="SSF56235">
    <property type="entry name" value="N-terminal nucleophile aminohydrolases (Ntn hydrolases)"/>
    <property type="match status" value="1"/>
</dbReference>
<protein>
    <recommendedName>
        <fullName evidence="2">Penicillin acylase family protein</fullName>
    </recommendedName>
</protein>
<dbReference type="GO" id="GO:0016787">
    <property type="term" value="F:hydrolase activity"/>
    <property type="evidence" value="ECO:0007669"/>
    <property type="project" value="InterPro"/>
</dbReference>
<dbReference type="EMBL" id="LAZR01044672">
    <property type="protein sequence ID" value="KKL04088.1"/>
    <property type="molecule type" value="Genomic_DNA"/>
</dbReference>
<gene>
    <name evidence="1" type="ORF">LCGC14_2619570</name>
</gene>
<feature type="non-terminal residue" evidence="1">
    <location>
        <position position="459"/>
    </location>
</feature>
<dbReference type="Gene3D" id="1.10.1400.10">
    <property type="match status" value="1"/>
</dbReference>
<dbReference type="PANTHER" id="PTHR34218">
    <property type="entry name" value="PEPTIDASE S45 PENICILLIN AMIDASE"/>
    <property type="match status" value="1"/>
</dbReference>
<name>A0A0F9CW15_9ZZZZ</name>
<dbReference type="GO" id="GO:0017000">
    <property type="term" value="P:antibiotic biosynthetic process"/>
    <property type="evidence" value="ECO:0007669"/>
    <property type="project" value="InterPro"/>
</dbReference>
<dbReference type="InterPro" id="IPR043146">
    <property type="entry name" value="Penicillin_amidase_N_B-knob"/>
</dbReference>
<proteinExistence type="predicted"/>
<dbReference type="InterPro" id="IPR043147">
    <property type="entry name" value="Penicillin_amidase_A-knob"/>
</dbReference>
<dbReference type="CDD" id="cd03747">
    <property type="entry name" value="Ntn_PGA_like"/>
    <property type="match status" value="1"/>
</dbReference>
<evidence type="ECO:0008006" key="2">
    <source>
        <dbReference type="Google" id="ProtNLM"/>
    </source>
</evidence>
<reference evidence="1" key="1">
    <citation type="journal article" date="2015" name="Nature">
        <title>Complex archaea that bridge the gap between prokaryotes and eukaryotes.</title>
        <authorList>
            <person name="Spang A."/>
            <person name="Saw J.H."/>
            <person name="Jorgensen S.L."/>
            <person name="Zaremba-Niedzwiedzka K."/>
            <person name="Martijn J."/>
            <person name="Lind A.E."/>
            <person name="van Eijk R."/>
            <person name="Schleper C."/>
            <person name="Guy L."/>
            <person name="Ettema T.J."/>
        </authorList>
    </citation>
    <scope>NUCLEOTIDE SEQUENCE</scope>
</reference>
<dbReference type="Pfam" id="PF01804">
    <property type="entry name" value="Penicil_amidase"/>
    <property type="match status" value="1"/>
</dbReference>
<dbReference type="PANTHER" id="PTHR34218:SF4">
    <property type="entry name" value="ACYL-HOMOSERINE LACTONE ACYLASE QUIP"/>
    <property type="match status" value="1"/>
</dbReference>
<feature type="non-terminal residue" evidence="1">
    <location>
        <position position="1"/>
    </location>
</feature>
<dbReference type="Gene3D" id="3.60.20.10">
    <property type="entry name" value="Glutamine Phosphoribosylpyrophosphate, subunit 1, domain 1"/>
    <property type="match status" value="1"/>
</dbReference>
<dbReference type="InterPro" id="IPR029055">
    <property type="entry name" value="Ntn_hydrolases_N"/>
</dbReference>
<dbReference type="Gene3D" id="2.30.120.10">
    <property type="match status" value="1"/>
</dbReference>
<evidence type="ECO:0000313" key="1">
    <source>
        <dbReference type="EMBL" id="KKL04088.1"/>
    </source>
</evidence>
<organism evidence="1">
    <name type="scientific">marine sediment metagenome</name>
    <dbReference type="NCBI Taxonomy" id="412755"/>
    <lineage>
        <taxon>unclassified sequences</taxon>
        <taxon>metagenomes</taxon>
        <taxon>ecological metagenomes</taxon>
    </lineage>
</organism>
<dbReference type="InterPro" id="IPR002692">
    <property type="entry name" value="S45"/>
</dbReference>
<accession>A0A0F9CW15</accession>
<sequence length="459" mass="52793">SIVDGDDLFVERVNPDNPSQYAYEDKWLDGEIVREEIVVRGRKEPVVEEVLITRHGPVISPAIKGETRTLALRSVTLERAHQNQSNLMLMGARNWDEFREALRIWPAPSQSFAYADVDGNIGYQLAGFVPVRSKGYGIIPMPGWTGEYEWTGWVPFDELPSALNPSTNWVASANNKIVDDDYPHFLSAEFFDSPRQERIIEMLEEKEKLSIEDFRRMQADQLSLPARELVPRMLQLEPKDEWGRRALTFIRAWDHVVAADSAAACVFEVFYTHLVRKALEEKIGSWSDFYMGRGIHPLRPGGEFFVTCYSWLISKMKDRKKWFAGKSWKEAMEEALASAVGELRHLLGDDVSQWQWGRLHRQTFRHPLGQARALSRLFNRGPVAVGGDSNTVWQAAYAPYHDYELRAWTPSYRQIIDLADLGNSVSMHTTGQSGQPGSRHYGDMIRMWRRVEYHPMLFE</sequence>